<keyword evidence="5 8" id="KW-0812">Transmembrane</keyword>
<protein>
    <recommendedName>
        <fullName evidence="9">Type II secretion system protein GspF domain-containing protein</fullName>
    </recommendedName>
</protein>
<evidence type="ECO:0000256" key="5">
    <source>
        <dbReference type="ARBA" id="ARBA00022692"/>
    </source>
</evidence>
<accession>A0A2M6WHB0</accession>
<dbReference type="Proteomes" id="UP000228635">
    <property type="component" value="Unassembled WGS sequence"/>
</dbReference>
<gene>
    <name evidence="10" type="ORF">COU08_03810</name>
</gene>
<dbReference type="Pfam" id="PF00482">
    <property type="entry name" value="T2SSF"/>
    <property type="match status" value="2"/>
</dbReference>
<evidence type="ECO:0000256" key="4">
    <source>
        <dbReference type="ARBA" id="ARBA00022519"/>
    </source>
</evidence>
<feature type="domain" description="Type II secretion system protein GspF" evidence="9">
    <location>
        <begin position="266"/>
        <end position="389"/>
    </location>
</feature>
<evidence type="ECO:0000256" key="3">
    <source>
        <dbReference type="ARBA" id="ARBA00022475"/>
    </source>
</evidence>
<keyword evidence="3" id="KW-1003">Cell membrane</keyword>
<keyword evidence="6 8" id="KW-1133">Transmembrane helix</keyword>
<keyword evidence="4" id="KW-0997">Cell inner membrane</keyword>
<dbReference type="PANTHER" id="PTHR30012">
    <property type="entry name" value="GENERAL SECRETION PATHWAY PROTEIN"/>
    <property type="match status" value="1"/>
</dbReference>
<feature type="transmembrane region" description="Helical" evidence="8">
    <location>
        <begin position="370"/>
        <end position="391"/>
    </location>
</feature>
<dbReference type="InterPro" id="IPR003004">
    <property type="entry name" value="GspF/PilC"/>
</dbReference>
<dbReference type="GO" id="GO:0005886">
    <property type="term" value="C:plasma membrane"/>
    <property type="evidence" value="ECO:0007669"/>
    <property type="project" value="UniProtKB-SubCell"/>
</dbReference>
<evidence type="ECO:0000259" key="9">
    <source>
        <dbReference type="Pfam" id="PF00482"/>
    </source>
</evidence>
<comment type="subcellular location">
    <subcellularLocation>
        <location evidence="1">Cell inner membrane</location>
        <topology evidence="1">Multi-pass membrane protein</topology>
    </subcellularLocation>
</comment>
<evidence type="ECO:0000313" key="11">
    <source>
        <dbReference type="Proteomes" id="UP000228635"/>
    </source>
</evidence>
<name>A0A2M6WHB0_9BACT</name>
<sequence>MKFKYSARTKTGEMQVGYVDAQSKDGALALLGNHELYVLSLEAGKEKRDGVGGHIRSKALMIFTRQLATMLEAKIPLSDSLKSLYVQTKNENLKEVIYVIATDIDSGLSLSQSLERHRGAFSEFYINLIRSAELTGRVEESMTFLADHLEKEALLIGKVRNALIYPAVVVGLFIVVAGILLGVVFPKIAPIFTESGVDLPLFTRIFLTMGNFVNRFWIAIVLGAVFGVIFLIQYARSSEGRAVFGQIGLSLPIVSNLLKKVYVARFSETISVLIKGGIPVAQAVEIASHTVGNPVYGEILHEAAESIRRGELLSQALEKNGKFFPIITIQMIALGEQTGKLEEMFERVSKFYTREVDALVDNLVELIQPLLMVVIGGLIGLMFASILLPIYNLFQVF</sequence>
<reference evidence="11" key="1">
    <citation type="submission" date="2017-09" db="EMBL/GenBank/DDBJ databases">
        <title>Depth-based differentiation of microbial function through sediment-hosted aquifers and enrichment of novel symbionts in the deep terrestrial subsurface.</title>
        <authorList>
            <person name="Probst A.J."/>
            <person name="Ladd B."/>
            <person name="Jarett J.K."/>
            <person name="Geller-Mcgrath D.E."/>
            <person name="Sieber C.M.K."/>
            <person name="Emerson J.B."/>
            <person name="Anantharaman K."/>
            <person name="Thomas B.C."/>
            <person name="Malmstrom R."/>
            <person name="Stieglmeier M."/>
            <person name="Klingl A."/>
            <person name="Woyke T."/>
            <person name="Ryan C.M."/>
            <person name="Banfield J.F."/>
        </authorList>
    </citation>
    <scope>NUCLEOTIDE SEQUENCE [LARGE SCALE GENOMIC DNA]</scope>
</reference>
<dbReference type="InterPro" id="IPR018076">
    <property type="entry name" value="T2SS_GspF_dom"/>
</dbReference>
<comment type="caution">
    <text evidence="10">The sequence shown here is derived from an EMBL/GenBank/DDBJ whole genome shotgun (WGS) entry which is preliminary data.</text>
</comment>
<dbReference type="EMBL" id="PFBA01000032">
    <property type="protein sequence ID" value="PIT92183.1"/>
    <property type="molecule type" value="Genomic_DNA"/>
</dbReference>
<evidence type="ECO:0000256" key="6">
    <source>
        <dbReference type="ARBA" id="ARBA00022989"/>
    </source>
</evidence>
<comment type="similarity">
    <text evidence="2">Belongs to the GSP F family.</text>
</comment>
<organism evidence="10 11">
    <name type="scientific">Candidatus Harrisonbacteria bacterium CG10_big_fil_rev_8_21_14_0_10_42_17</name>
    <dbReference type="NCBI Taxonomy" id="1974584"/>
    <lineage>
        <taxon>Bacteria</taxon>
        <taxon>Candidatus Harrisoniibacteriota</taxon>
    </lineage>
</organism>
<evidence type="ECO:0000313" key="10">
    <source>
        <dbReference type="EMBL" id="PIT92183.1"/>
    </source>
</evidence>
<proteinExistence type="inferred from homology"/>
<feature type="transmembrane region" description="Helical" evidence="8">
    <location>
        <begin position="216"/>
        <end position="235"/>
    </location>
</feature>
<dbReference type="FunFam" id="1.20.81.30:FF:000001">
    <property type="entry name" value="Type II secretion system protein F"/>
    <property type="match status" value="2"/>
</dbReference>
<dbReference type="PANTHER" id="PTHR30012:SF0">
    <property type="entry name" value="TYPE II SECRETION SYSTEM PROTEIN F-RELATED"/>
    <property type="match status" value="1"/>
</dbReference>
<evidence type="ECO:0000256" key="8">
    <source>
        <dbReference type="SAM" id="Phobius"/>
    </source>
</evidence>
<dbReference type="AlphaFoldDB" id="A0A2M6WHB0"/>
<feature type="domain" description="Type II secretion system protein GspF" evidence="9">
    <location>
        <begin position="63"/>
        <end position="186"/>
    </location>
</feature>
<keyword evidence="7 8" id="KW-0472">Membrane</keyword>
<evidence type="ECO:0000256" key="7">
    <source>
        <dbReference type="ARBA" id="ARBA00023136"/>
    </source>
</evidence>
<dbReference type="Gene3D" id="1.20.81.30">
    <property type="entry name" value="Type II secretion system (T2SS), domain F"/>
    <property type="match status" value="2"/>
</dbReference>
<feature type="transmembrane region" description="Helical" evidence="8">
    <location>
        <begin position="163"/>
        <end position="185"/>
    </location>
</feature>
<dbReference type="InterPro" id="IPR042094">
    <property type="entry name" value="T2SS_GspF_sf"/>
</dbReference>
<evidence type="ECO:0000256" key="2">
    <source>
        <dbReference type="ARBA" id="ARBA00005745"/>
    </source>
</evidence>
<dbReference type="PRINTS" id="PR00812">
    <property type="entry name" value="BCTERIALGSPF"/>
</dbReference>
<evidence type="ECO:0000256" key="1">
    <source>
        <dbReference type="ARBA" id="ARBA00004429"/>
    </source>
</evidence>